<gene>
    <name evidence="2" type="ORF">FDP41_009603</name>
</gene>
<dbReference type="EMBL" id="VFQX01000072">
    <property type="protein sequence ID" value="KAF0971907.1"/>
    <property type="molecule type" value="Genomic_DNA"/>
</dbReference>
<evidence type="ECO:0000256" key="1">
    <source>
        <dbReference type="SAM" id="Phobius"/>
    </source>
</evidence>
<keyword evidence="3" id="KW-1185">Reference proteome</keyword>
<dbReference type="Proteomes" id="UP000444721">
    <property type="component" value="Unassembled WGS sequence"/>
</dbReference>
<dbReference type="OrthoDB" id="120976at2759"/>
<organism evidence="2 3">
    <name type="scientific">Naegleria fowleri</name>
    <name type="common">Brain eating amoeba</name>
    <dbReference type="NCBI Taxonomy" id="5763"/>
    <lineage>
        <taxon>Eukaryota</taxon>
        <taxon>Discoba</taxon>
        <taxon>Heterolobosea</taxon>
        <taxon>Tetramitia</taxon>
        <taxon>Eutetramitia</taxon>
        <taxon>Vahlkampfiidae</taxon>
        <taxon>Naegleria</taxon>
    </lineage>
</organism>
<dbReference type="InterPro" id="IPR052252">
    <property type="entry name" value="CEMIP/CEMIP2"/>
</dbReference>
<dbReference type="VEuPathDB" id="AmoebaDB:FDP41_009603"/>
<keyword evidence="1" id="KW-0472">Membrane</keyword>
<dbReference type="PANTHER" id="PTHR15535">
    <property type="entry name" value="TRANSMEMBRANE PROTEIN 2-RELATED"/>
    <property type="match status" value="1"/>
</dbReference>
<dbReference type="OMA" id="PRMITHD"/>
<dbReference type="AlphaFoldDB" id="A0A6A5AZR9"/>
<protein>
    <submittedName>
        <fullName evidence="2">Uncharacterized protein</fullName>
    </submittedName>
</protein>
<dbReference type="VEuPathDB" id="AmoebaDB:NfTy_086750"/>
<proteinExistence type="predicted"/>
<evidence type="ECO:0000313" key="3">
    <source>
        <dbReference type="Proteomes" id="UP000444721"/>
    </source>
</evidence>
<dbReference type="RefSeq" id="XP_044556622.1">
    <property type="nucleotide sequence ID" value="XM_044713579.1"/>
</dbReference>
<dbReference type="VEuPathDB" id="AmoebaDB:NF0047820"/>
<keyword evidence="1" id="KW-0812">Transmembrane</keyword>
<sequence length="815" mass="90970">MGNEFIHNLAIRPRPVANADPLQIIPSDNDVACFWITNADNTWYKNAALGRPRNQPLGGFKFNVAHSSNGNGFHVDDMVKPDGTTELSGFSPRLGPYPNPTVSGVSVDAIFEGLISYKNRGYGIWARGGPLVFKNLTLFDNRNQMNSPPGPSIIMDSLFIAETDNVGEAGYRPTIDVGGRSRPDFYSTATKFVIKGYETYDNGGPQILVNVTFRNFMPDSFRQSGALGQLTDAPFKHQTLNRYVGLKFENSNHAFIMPNYFDGNKGACLLDIDGAATELTPGGWIVANDSILSHSACVRREDWKGYACPVSLEGYAQLTVVNIGGHFETTGTLGINPQFNNPSARIPRMITHDLTRRASSQVLGAVSSGTVDHIMHSNVILRNFYAIRWVLNIPTPPVLRFSLPSSANNDWVVVSVQYPRTASLWIYYLKNNVPTSLTSVNSLSEIVKDPTNYYFDFAGENLYLYLRNRAVDNYDLPKDSDKFVKLYNREDRFAGILKPIVNGARGNGVAFATLLPNKRTIDFTVHHDLTLIATKMEIGIGDPSTGSEERFISQFGVKYSPFSMSRFSADLSVGELIHLLKGRLFVKLHTTEYSNGHLKGFVACNQGKNSKGEFMCSLPLPIPSAKPCDPSPADSLNIYSESEDMDTSKTKFVDLLPYSRYPANWIDLGVYKYYEFFVKVVTPGELRLNVYFKETQNNAAKDLTSVFVDPKYFQHYKIDDTRVTRLIIPVTDLPFTNKTSLNAIQRVRWIVNGGVYKEFIIDNVRFVKDTSRDPVNPKTSVSSKRQVSSAYVMRPMMMSVMIVMLVVAIFIEVIA</sequence>
<evidence type="ECO:0000313" key="2">
    <source>
        <dbReference type="EMBL" id="KAF0971907.1"/>
    </source>
</evidence>
<reference evidence="2 3" key="1">
    <citation type="journal article" date="2019" name="Sci. Rep.">
        <title>Nanopore sequencing improves the draft genome of the human pathogenic amoeba Naegleria fowleri.</title>
        <authorList>
            <person name="Liechti N."/>
            <person name="Schurch N."/>
            <person name="Bruggmann R."/>
            <person name="Wittwer M."/>
        </authorList>
    </citation>
    <scope>NUCLEOTIDE SEQUENCE [LARGE SCALE GENOMIC DNA]</scope>
    <source>
        <strain evidence="2 3">ATCC 30894</strain>
    </source>
</reference>
<comment type="caution">
    <text evidence="2">The sequence shown here is derived from an EMBL/GenBank/DDBJ whole genome shotgun (WGS) entry which is preliminary data.</text>
</comment>
<keyword evidence="1" id="KW-1133">Transmembrane helix</keyword>
<feature type="transmembrane region" description="Helical" evidence="1">
    <location>
        <begin position="791"/>
        <end position="814"/>
    </location>
</feature>
<name>A0A6A5AZR9_NAEFO</name>
<dbReference type="GeneID" id="68116818"/>
<accession>A0A6A5AZR9</accession>